<reference evidence="2" key="1">
    <citation type="submission" date="2018-10" db="EMBL/GenBank/DDBJ databases">
        <title>Fifty Aureobasidium pullulans genomes reveal a recombining polyextremotolerant generalist.</title>
        <authorList>
            <person name="Gostincar C."/>
            <person name="Turk M."/>
            <person name="Zajc J."/>
            <person name="Gunde-Cimerman N."/>
        </authorList>
    </citation>
    <scope>NUCLEOTIDE SEQUENCE [LARGE SCALE GENOMIC DNA]</scope>
    <source>
        <strain evidence="2">EXF-10085</strain>
    </source>
</reference>
<dbReference type="EMBL" id="QZAS01000043">
    <property type="protein sequence ID" value="THX01970.1"/>
    <property type="molecule type" value="Genomic_DNA"/>
</dbReference>
<proteinExistence type="inferred from homology"/>
<gene>
    <name evidence="2" type="ORF">D6D13_08592</name>
</gene>
<evidence type="ECO:0000256" key="1">
    <source>
        <dbReference type="ARBA" id="ARBA00006765"/>
    </source>
</evidence>
<comment type="similarity">
    <text evidence="1">Belongs to the caleosin family.</text>
</comment>
<sequence>MPSAIELGAPDRKNGDLTATGDSNELLSLLKDQINNFPPGKQYSIAIKEVPVTVERLPYYPKDGDRLQDPGTARVNIAASNESPNGTIQDNWAEEHKHQTVRLDLGVKYSYSRLLMLSQVVQQHVVYWDKDQDGIIWPLDTYRGCRAWGWNPILCLIATFLINVNLSYPTSPSWIPDPSFRIHISNLHKDKHGSDSMAFDNEGRFKPQNFEDLFSKYDRGNKGGLDAYDLIRMHKGQRMAMDFFGWSAAFFEWLATYLLLWPEDGILRKDDVRRIYDGSIFQFKADEYAEKKKHHGRANKTIESRKKQA</sequence>
<dbReference type="AlphaFoldDB" id="A0A4S9C7J0"/>
<dbReference type="InterPro" id="IPR007736">
    <property type="entry name" value="Caleosin-related"/>
</dbReference>
<name>A0A4S9C7J0_AURPU</name>
<accession>A0A4S9C7J0</accession>
<evidence type="ECO:0000313" key="2">
    <source>
        <dbReference type="EMBL" id="THX01970.1"/>
    </source>
</evidence>
<dbReference type="GO" id="GO:0005509">
    <property type="term" value="F:calcium ion binding"/>
    <property type="evidence" value="ECO:0007669"/>
    <property type="project" value="TreeGrafter"/>
</dbReference>
<dbReference type="PANTHER" id="PTHR31495:SF0">
    <property type="entry name" value="BINDING PROTEIN CALEOSIN, PUTATIVE (AFU_ORTHOLOGUE AFUA_5G13750)-RELATED"/>
    <property type="match status" value="1"/>
</dbReference>
<dbReference type="Pfam" id="PF05042">
    <property type="entry name" value="Caleosin"/>
    <property type="match status" value="1"/>
</dbReference>
<organism evidence="2">
    <name type="scientific">Aureobasidium pullulans</name>
    <name type="common">Black yeast</name>
    <name type="synonym">Pullularia pullulans</name>
    <dbReference type="NCBI Taxonomy" id="5580"/>
    <lineage>
        <taxon>Eukaryota</taxon>
        <taxon>Fungi</taxon>
        <taxon>Dikarya</taxon>
        <taxon>Ascomycota</taxon>
        <taxon>Pezizomycotina</taxon>
        <taxon>Dothideomycetes</taxon>
        <taxon>Dothideomycetidae</taxon>
        <taxon>Dothideales</taxon>
        <taxon>Saccotheciaceae</taxon>
        <taxon>Aureobasidium</taxon>
    </lineage>
</organism>
<dbReference type="GO" id="GO:0004497">
    <property type="term" value="F:monooxygenase activity"/>
    <property type="evidence" value="ECO:0007669"/>
    <property type="project" value="TreeGrafter"/>
</dbReference>
<comment type="caution">
    <text evidence="2">The sequence shown here is derived from an EMBL/GenBank/DDBJ whole genome shotgun (WGS) entry which is preliminary data.</text>
</comment>
<dbReference type="PANTHER" id="PTHR31495">
    <property type="entry name" value="PEROXYGENASE 3-RELATED"/>
    <property type="match status" value="1"/>
</dbReference>
<protein>
    <submittedName>
        <fullName evidence="2">Caleosin-domain-containing protein</fullName>
    </submittedName>
</protein>